<dbReference type="PANTHER" id="PTHR43875">
    <property type="entry name" value="MALTODEXTRIN IMPORT ATP-BINDING PROTEIN MSMX"/>
    <property type="match status" value="1"/>
</dbReference>
<keyword evidence="7" id="KW-1185">Reference proteome</keyword>
<dbReference type="GO" id="GO:0005524">
    <property type="term" value="F:ATP binding"/>
    <property type="evidence" value="ECO:0007669"/>
    <property type="project" value="UniProtKB-KW"/>
</dbReference>
<dbReference type="PANTHER" id="PTHR43875:SF15">
    <property type="entry name" value="TREHALOSE IMPORT ATP-BINDING PROTEIN SUGC"/>
    <property type="match status" value="1"/>
</dbReference>
<dbReference type="InterPro" id="IPR003439">
    <property type="entry name" value="ABC_transporter-like_ATP-bd"/>
</dbReference>
<keyword evidence="6" id="KW-0067">ATP-binding</keyword>
<dbReference type="SUPFAM" id="SSF50331">
    <property type="entry name" value="MOP-like"/>
    <property type="match status" value="1"/>
</dbReference>
<reference evidence="6 7" key="1">
    <citation type="submission" date="2019-02" db="EMBL/GenBank/DDBJ databases">
        <title>Marinobacter halodurans sp. nov., a marine bacterium isolated from sea tidal flat.</title>
        <authorList>
            <person name="Yoo Y."/>
            <person name="Lee D.W."/>
            <person name="Kim B.S."/>
            <person name="Kim J.-J."/>
        </authorList>
    </citation>
    <scope>NUCLEOTIDE SEQUENCE [LARGE SCALE GENOMIC DNA]</scope>
    <source>
        <strain evidence="6 7">YJ-S3-2</strain>
    </source>
</reference>
<dbReference type="EMBL" id="SJDL01000022">
    <property type="protein sequence ID" value="TBW54369.1"/>
    <property type="molecule type" value="Genomic_DNA"/>
</dbReference>
<dbReference type="InterPro" id="IPR012340">
    <property type="entry name" value="NA-bd_OB-fold"/>
</dbReference>
<organism evidence="6 7">
    <name type="scientific">Marinobacter halodurans</name>
    <dbReference type="NCBI Taxonomy" id="2528979"/>
    <lineage>
        <taxon>Bacteria</taxon>
        <taxon>Pseudomonadati</taxon>
        <taxon>Pseudomonadota</taxon>
        <taxon>Gammaproteobacteria</taxon>
        <taxon>Pseudomonadales</taxon>
        <taxon>Marinobacteraceae</taxon>
        <taxon>Marinobacter</taxon>
    </lineage>
</organism>
<accession>A0ABY1ZIB9</accession>
<feature type="domain" description="ABC transporter" evidence="5">
    <location>
        <begin position="3"/>
        <end position="233"/>
    </location>
</feature>
<evidence type="ECO:0000313" key="7">
    <source>
        <dbReference type="Proteomes" id="UP000313645"/>
    </source>
</evidence>
<dbReference type="InterPro" id="IPR015853">
    <property type="entry name" value="ABC_transpr_FbpC"/>
</dbReference>
<sequence>MSLTLENVSRVVDGVPHVADADLTFEAGSFNVLLGRTLAGKTSLMRLMAGLDRPDEGRVLVDGVDVTGQSVQKRNISMIYQQFINYPNLTVWDNIASPLKLARMAPSEIERRVRETAEMLRIENLLKRYPLELSGGQQQRTAMARALVKDATLILFDEPLVNLDYKLREELRAELRELFRARNCVAVYATTEPNEALALGGVTTLLHEGRIIQNGPVMDVYRRPVNTTAAELFSEPPINFMPGRVTENELTFDEYAHHPLTRELSSLVPGRYQFGIRPSHISLVPQNEDDLELAMTVELAEISGSETFMHVKNEHFELVLQLMGVHEYHTETPIQIYLPIGKLFVFDEAGDLVHAPASVHDNNADTE</sequence>
<keyword evidence="3" id="KW-1278">Translocase</keyword>
<dbReference type="Gene3D" id="3.40.50.300">
    <property type="entry name" value="P-loop containing nucleotide triphosphate hydrolases"/>
    <property type="match status" value="1"/>
</dbReference>
<dbReference type="RefSeq" id="WP_131482495.1">
    <property type="nucleotide sequence ID" value="NZ_SJDL01000022.1"/>
</dbReference>
<evidence type="ECO:0000256" key="4">
    <source>
        <dbReference type="ARBA" id="ARBA00023136"/>
    </source>
</evidence>
<keyword evidence="2" id="KW-1003">Cell membrane</keyword>
<name>A0ABY1ZIB9_9GAMM</name>
<keyword evidence="6" id="KW-0547">Nucleotide-binding</keyword>
<dbReference type="Gene3D" id="2.40.50.140">
    <property type="entry name" value="Nucleic acid-binding proteins"/>
    <property type="match status" value="1"/>
</dbReference>
<dbReference type="CDD" id="cd03259">
    <property type="entry name" value="ABC_Carb_Solutes_like"/>
    <property type="match status" value="1"/>
</dbReference>
<keyword evidence="4" id="KW-0472">Membrane</keyword>
<dbReference type="PROSITE" id="PS50893">
    <property type="entry name" value="ABC_TRANSPORTER_2"/>
    <property type="match status" value="1"/>
</dbReference>
<dbReference type="InterPro" id="IPR027417">
    <property type="entry name" value="P-loop_NTPase"/>
</dbReference>
<dbReference type="Proteomes" id="UP000313645">
    <property type="component" value="Unassembled WGS sequence"/>
</dbReference>
<dbReference type="InterPro" id="IPR047641">
    <property type="entry name" value="ABC_transpr_MalK/UgpC-like"/>
</dbReference>
<evidence type="ECO:0000256" key="1">
    <source>
        <dbReference type="ARBA" id="ARBA00022448"/>
    </source>
</evidence>
<comment type="caution">
    <text evidence="6">The sequence shown here is derived from an EMBL/GenBank/DDBJ whole genome shotgun (WGS) entry which is preliminary data.</text>
</comment>
<dbReference type="SUPFAM" id="SSF52540">
    <property type="entry name" value="P-loop containing nucleoside triphosphate hydrolases"/>
    <property type="match status" value="1"/>
</dbReference>
<evidence type="ECO:0000259" key="5">
    <source>
        <dbReference type="PROSITE" id="PS50893"/>
    </source>
</evidence>
<dbReference type="Gene3D" id="2.40.50.100">
    <property type="match status" value="1"/>
</dbReference>
<gene>
    <name evidence="6" type="ORF">EZI54_13925</name>
</gene>
<evidence type="ECO:0000256" key="3">
    <source>
        <dbReference type="ARBA" id="ARBA00022967"/>
    </source>
</evidence>
<evidence type="ECO:0000313" key="6">
    <source>
        <dbReference type="EMBL" id="TBW54369.1"/>
    </source>
</evidence>
<evidence type="ECO:0000256" key="2">
    <source>
        <dbReference type="ARBA" id="ARBA00022475"/>
    </source>
</evidence>
<dbReference type="Pfam" id="PF00005">
    <property type="entry name" value="ABC_tran"/>
    <property type="match status" value="1"/>
</dbReference>
<protein>
    <submittedName>
        <fullName evidence="6">ABC transporter ATP-binding protein</fullName>
    </submittedName>
</protein>
<dbReference type="InterPro" id="IPR008995">
    <property type="entry name" value="Mo/tungstate-bd_C_term_dom"/>
</dbReference>
<keyword evidence="1" id="KW-0813">Transport</keyword>
<proteinExistence type="predicted"/>